<protein>
    <submittedName>
        <fullName evidence="2">Uncharacterized protein</fullName>
    </submittedName>
</protein>
<name>A0A9X1NDM0_9ACTN</name>
<comment type="caution">
    <text evidence="2">The sequence shown here is derived from an EMBL/GenBank/DDBJ whole genome shotgun (WGS) entry which is preliminary data.</text>
</comment>
<reference evidence="2" key="1">
    <citation type="submission" date="2021-11" db="EMBL/GenBank/DDBJ databases">
        <title>Streptomyces corallinus and Kineosporia corallina sp. nov., two new coral-derived marine actinobacteria.</title>
        <authorList>
            <person name="Buangrab K."/>
            <person name="Sutthacheep M."/>
            <person name="Yeemin T."/>
            <person name="Harunari E."/>
            <person name="Igarashi Y."/>
            <person name="Sripreechasak P."/>
            <person name="Kanchanasin P."/>
            <person name="Tanasupawat S."/>
            <person name="Phongsopitanun W."/>
        </authorList>
    </citation>
    <scope>NUCLEOTIDE SEQUENCE</scope>
    <source>
        <strain evidence="2">JCM 31032</strain>
    </source>
</reference>
<proteinExistence type="predicted"/>
<sequence>MNGLLWLGTAFGLVGHCLLFVGVFILNPNPFSGAVAGVMSVLVLVSFAMTQPQVRLGREFLDRYPEPGDGPPVEAV</sequence>
<keyword evidence="3" id="KW-1185">Reference proteome</keyword>
<feature type="transmembrane region" description="Helical" evidence="1">
    <location>
        <begin position="5"/>
        <end position="25"/>
    </location>
</feature>
<evidence type="ECO:0000313" key="3">
    <source>
        <dbReference type="Proteomes" id="UP001138997"/>
    </source>
</evidence>
<organism evidence="2 3">
    <name type="scientific">Kineosporia babensis</name>
    <dbReference type="NCBI Taxonomy" id="499548"/>
    <lineage>
        <taxon>Bacteria</taxon>
        <taxon>Bacillati</taxon>
        <taxon>Actinomycetota</taxon>
        <taxon>Actinomycetes</taxon>
        <taxon>Kineosporiales</taxon>
        <taxon>Kineosporiaceae</taxon>
        <taxon>Kineosporia</taxon>
    </lineage>
</organism>
<gene>
    <name evidence="2" type="ORF">LR394_10505</name>
</gene>
<keyword evidence="1" id="KW-0812">Transmembrane</keyword>
<dbReference type="AlphaFoldDB" id="A0A9X1NDM0"/>
<dbReference type="Proteomes" id="UP001138997">
    <property type="component" value="Unassembled WGS sequence"/>
</dbReference>
<accession>A0A9X1NDM0</accession>
<evidence type="ECO:0000313" key="2">
    <source>
        <dbReference type="EMBL" id="MCD5311331.1"/>
    </source>
</evidence>
<keyword evidence="1" id="KW-1133">Transmembrane helix</keyword>
<evidence type="ECO:0000256" key="1">
    <source>
        <dbReference type="SAM" id="Phobius"/>
    </source>
</evidence>
<feature type="transmembrane region" description="Helical" evidence="1">
    <location>
        <begin position="31"/>
        <end position="50"/>
    </location>
</feature>
<dbReference type="EMBL" id="JAJOMB010000004">
    <property type="protein sequence ID" value="MCD5311331.1"/>
    <property type="molecule type" value="Genomic_DNA"/>
</dbReference>
<dbReference type="RefSeq" id="WP_231440508.1">
    <property type="nucleotide sequence ID" value="NZ_JAJOMB010000004.1"/>
</dbReference>
<keyword evidence="1" id="KW-0472">Membrane</keyword>